<accession>A0A0G2HMI8</accession>
<comment type="caution">
    <text evidence="2">The sequence shown here is derived from an EMBL/GenBank/DDBJ whole genome shotgun (WGS) entry which is preliminary data.</text>
</comment>
<dbReference type="Proteomes" id="UP000034680">
    <property type="component" value="Unassembled WGS sequence"/>
</dbReference>
<evidence type="ECO:0000313" key="2">
    <source>
        <dbReference type="EMBL" id="KKY29475.1"/>
    </source>
</evidence>
<feature type="region of interest" description="Disordered" evidence="1">
    <location>
        <begin position="293"/>
        <end position="312"/>
    </location>
</feature>
<feature type="compositionally biased region" description="Low complexity" evidence="1">
    <location>
        <begin position="293"/>
        <end position="309"/>
    </location>
</feature>
<evidence type="ECO:0000256" key="1">
    <source>
        <dbReference type="SAM" id="MobiDB-lite"/>
    </source>
</evidence>
<protein>
    <submittedName>
        <fullName evidence="2">Uncharacterized protein</fullName>
    </submittedName>
</protein>
<dbReference type="EMBL" id="LCUC01000753">
    <property type="protein sequence ID" value="KKY29475.1"/>
    <property type="molecule type" value="Genomic_DNA"/>
</dbReference>
<feature type="region of interest" description="Disordered" evidence="1">
    <location>
        <begin position="205"/>
        <end position="247"/>
    </location>
</feature>
<reference evidence="2 3" key="2">
    <citation type="submission" date="2015-05" db="EMBL/GenBank/DDBJ databases">
        <authorList>
            <person name="Morales-Cruz A."/>
            <person name="Amrine K.C."/>
            <person name="Cantu D."/>
        </authorList>
    </citation>
    <scope>NUCLEOTIDE SEQUENCE [LARGE SCALE GENOMIC DNA]</scope>
    <source>
        <strain evidence="2">DA912</strain>
    </source>
</reference>
<gene>
    <name evidence="2" type="ORF">UCDDA912_g10603</name>
</gene>
<feature type="region of interest" description="Disordered" evidence="1">
    <location>
        <begin position="127"/>
        <end position="147"/>
    </location>
</feature>
<sequence>MSVPTDLTEAAAWQIVWDDQKCDFVFKPLSSGTPFPSAAASGSAPDNVINFSLDAMVQMVEESREKAREEARYAGMHQHITQYLHEIKSLQWPPKLAQHDALYDLQNKISLQHPIRICPDRDDKRIPEQRSIVVSSDEDKKHTESRNKEQPYLAISTAFEWKVRSADFFLYHPEARKATLCPDGYPVLHTLSDFFELLKTKPTGKEAKKKKKRQVVANKKGEGQAATATTISGNMGDGNQGRGTNNTSISARKVPELVYIIGRLVICQPHADESSRDLVQPTVFVVAVELNKNSNNDSSTGNNNSGSGSPVWLIHDKHPTSLDEDSWELHNAELSMRRLSAIWPAMEGQQPFGAARLAGSIEGLLGEACMPLSEAGANVWNSMSLGSWAMVGVQGNQVWP</sequence>
<reference evidence="2 3" key="1">
    <citation type="submission" date="2015-05" db="EMBL/GenBank/DDBJ databases">
        <title>Distinctive expansion of gene families associated with plant cell wall degradation and secondary metabolism in the genomes of grapevine trunk pathogens.</title>
        <authorList>
            <person name="Lawrence D.P."/>
            <person name="Travadon R."/>
            <person name="Rolshausen P.E."/>
            <person name="Baumgartner K."/>
        </authorList>
    </citation>
    <scope>NUCLEOTIDE SEQUENCE [LARGE SCALE GENOMIC DNA]</scope>
    <source>
        <strain evidence="2">DA912</strain>
    </source>
</reference>
<dbReference type="AlphaFoldDB" id="A0A0G2HMI8"/>
<name>A0A0G2HMI8_9PEZI</name>
<organism evidence="2 3">
    <name type="scientific">Diaporthe ampelina</name>
    <dbReference type="NCBI Taxonomy" id="1214573"/>
    <lineage>
        <taxon>Eukaryota</taxon>
        <taxon>Fungi</taxon>
        <taxon>Dikarya</taxon>
        <taxon>Ascomycota</taxon>
        <taxon>Pezizomycotina</taxon>
        <taxon>Sordariomycetes</taxon>
        <taxon>Sordariomycetidae</taxon>
        <taxon>Diaporthales</taxon>
        <taxon>Diaporthaceae</taxon>
        <taxon>Diaporthe</taxon>
    </lineage>
</organism>
<proteinExistence type="predicted"/>
<evidence type="ECO:0000313" key="3">
    <source>
        <dbReference type="Proteomes" id="UP000034680"/>
    </source>
</evidence>
<feature type="compositionally biased region" description="Basic and acidic residues" evidence="1">
    <location>
        <begin position="137"/>
        <end position="147"/>
    </location>
</feature>
<keyword evidence="3" id="KW-1185">Reference proteome</keyword>
<dbReference type="OrthoDB" id="10442835at2759"/>